<dbReference type="PANTHER" id="PTHR46782:SF1">
    <property type="entry name" value="OS01G0757700 PROTEIN"/>
    <property type="match status" value="1"/>
</dbReference>
<organism evidence="3 4">
    <name type="scientific">Ceratopteris richardii</name>
    <name type="common">Triangle waterfern</name>
    <dbReference type="NCBI Taxonomy" id="49495"/>
    <lineage>
        <taxon>Eukaryota</taxon>
        <taxon>Viridiplantae</taxon>
        <taxon>Streptophyta</taxon>
        <taxon>Embryophyta</taxon>
        <taxon>Tracheophyta</taxon>
        <taxon>Polypodiopsida</taxon>
        <taxon>Polypodiidae</taxon>
        <taxon>Polypodiales</taxon>
        <taxon>Pteridineae</taxon>
        <taxon>Pteridaceae</taxon>
        <taxon>Parkerioideae</taxon>
        <taxon>Ceratopteris</taxon>
    </lineage>
</organism>
<dbReference type="Proteomes" id="UP000825935">
    <property type="component" value="Chromosome 27"/>
</dbReference>
<accession>A0A8T2RHT1</accession>
<evidence type="ECO:0000256" key="2">
    <source>
        <dbReference type="SAM" id="MobiDB-lite"/>
    </source>
</evidence>
<dbReference type="InterPro" id="IPR011990">
    <property type="entry name" value="TPR-like_helical_dom_sf"/>
</dbReference>
<dbReference type="Pfam" id="PF01535">
    <property type="entry name" value="PPR"/>
    <property type="match status" value="2"/>
</dbReference>
<evidence type="ECO:0000313" key="3">
    <source>
        <dbReference type="EMBL" id="KAH7295510.1"/>
    </source>
</evidence>
<dbReference type="AlphaFoldDB" id="A0A8T2RHT1"/>
<evidence type="ECO:0000313" key="4">
    <source>
        <dbReference type="Proteomes" id="UP000825935"/>
    </source>
</evidence>
<keyword evidence="1" id="KW-0677">Repeat</keyword>
<evidence type="ECO:0008006" key="5">
    <source>
        <dbReference type="Google" id="ProtNLM"/>
    </source>
</evidence>
<keyword evidence="4" id="KW-1185">Reference proteome</keyword>
<dbReference type="OrthoDB" id="730418at2759"/>
<reference evidence="3 4" key="1">
    <citation type="submission" date="2021-08" db="EMBL/GenBank/DDBJ databases">
        <title>WGS assembly of Ceratopteris richardii.</title>
        <authorList>
            <person name="Marchant D.B."/>
            <person name="Chen G."/>
            <person name="Jenkins J."/>
            <person name="Shu S."/>
            <person name="Leebens-Mack J."/>
            <person name="Grimwood J."/>
            <person name="Schmutz J."/>
            <person name="Soltis P."/>
            <person name="Soltis D."/>
            <person name="Chen Z.-H."/>
        </authorList>
    </citation>
    <scope>NUCLEOTIDE SEQUENCE [LARGE SCALE GENOMIC DNA]</scope>
    <source>
        <strain evidence="3">Whitten #5841</strain>
        <tissue evidence="3">Leaf</tissue>
    </source>
</reference>
<proteinExistence type="predicted"/>
<dbReference type="InterPro" id="IPR044646">
    <property type="entry name" value="EMB1417-like"/>
</dbReference>
<name>A0A8T2RHT1_CERRI</name>
<sequence length="334" mass="38357">MAMALARCAPISTAMATALQANTQRNVLCQHGHFAFSKASYRRLLSGFLTHDEFYSSSKGPQSVSHANLLICFAGGGKRPRRPYIWKSRNRRGSFTKSDKLLELLEPVSNVKEEVYGVLDGFVAWELDFPLIPIRKAIQVLEKRKNWPRIIQIIKWMLGKGQGRTLGIYTILLRAFSAENRVDEAQELFRKIFSRHLDCTPIAIFTEIMRVYERNEMYEDILEVFADMEELNIRLNDEISKIVSRTYEKIGDTERALRVSTKYSGPKFRWRTIGRSAVKFRNVERDVCVSRWTRNDNLDHASVTKGDIGESGSGSLGDSEAREEFTRSMNWEIS</sequence>
<feature type="region of interest" description="Disordered" evidence="2">
    <location>
        <begin position="303"/>
        <end position="322"/>
    </location>
</feature>
<dbReference type="InterPro" id="IPR002885">
    <property type="entry name" value="PPR_rpt"/>
</dbReference>
<protein>
    <recommendedName>
        <fullName evidence="5">Pentatricopeptide repeat-containing protein</fullName>
    </recommendedName>
</protein>
<dbReference type="PANTHER" id="PTHR46782">
    <property type="entry name" value="OS01G0757700 PROTEIN"/>
    <property type="match status" value="1"/>
</dbReference>
<gene>
    <name evidence="3" type="ORF">KP509_27G052800</name>
</gene>
<dbReference type="Gene3D" id="1.25.40.10">
    <property type="entry name" value="Tetratricopeptide repeat domain"/>
    <property type="match status" value="1"/>
</dbReference>
<comment type="caution">
    <text evidence="3">The sequence shown here is derived from an EMBL/GenBank/DDBJ whole genome shotgun (WGS) entry which is preliminary data.</text>
</comment>
<evidence type="ECO:0000256" key="1">
    <source>
        <dbReference type="ARBA" id="ARBA00022737"/>
    </source>
</evidence>
<dbReference type="EMBL" id="CM035432">
    <property type="protein sequence ID" value="KAH7295510.1"/>
    <property type="molecule type" value="Genomic_DNA"/>
</dbReference>